<dbReference type="InterPro" id="IPR000577">
    <property type="entry name" value="Carb_kinase_FGGY"/>
</dbReference>
<dbReference type="GO" id="GO:0019569">
    <property type="term" value="P:L-arabinose catabolic process to D-xylulose 5-phosphate"/>
    <property type="evidence" value="ECO:0007669"/>
    <property type="project" value="UniProtKB-UniRule"/>
</dbReference>
<dbReference type="NCBIfam" id="NF003154">
    <property type="entry name" value="PRK04123.1"/>
    <property type="match status" value="1"/>
</dbReference>
<dbReference type="InterPro" id="IPR043129">
    <property type="entry name" value="ATPase_NBD"/>
</dbReference>
<feature type="domain" description="Carbohydrate kinase FGGY N-terminal" evidence="8">
    <location>
        <begin position="3"/>
        <end position="275"/>
    </location>
</feature>
<comment type="pathway">
    <text evidence="7">Carbohydrate degradation; L-arabinose degradation via L-ribulose; D-xylulose 5-phosphate from L-arabinose (bacterial route): step 2/3.</text>
</comment>
<dbReference type="GO" id="GO:0005737">
    <property type="term" value="C:cytoplasm"/>
    <property type="evidence" value="ECO:0007669"/>
    <property type="project" value="TreeGrafter"/>
</dbReference>
<keyword evidence="2 7" id="KW-0547">Nucleotide-binding</keyword>
<sequence length="548" mass="60356">MSYSIGIDFGTSSGRVFLINASTGEIVTQYVKPYTHGTIEKSLNGVELPREFALQNANDYLEVINEGIPAMLADVAISPKEIVGIGIDFTSSTVMFVDETLEPVHNLAQFQNNPHAYVKLWKHHGAQAEADQLFTTALAEKNRWLGYYGFNVSSEWMIPKILEVNNKAPEVMAATSYIMEAGDWIVNKLTGRNIRSNCGLGFKSFWEEEEGFHYDLFDKVDGELSEIVRTKVDAPIVKIGETAGRLSADMAEQLGLDPETQVSPFIIDAHASLLGIGSQQDKEMTMVMGTSTCHLMLNKTQHKVPGISGSVKGAIIPGIYAYEAGQSAVGDLFEYVAKQAPAAYVEEATQLGISIFEVLNQKAEQLYPGESGLIALDWHNGNRSVLSDSQLTGCLFGMTLKTTHAEIYRGYMEATAFGTKMIMQQYEGWQMTVDRVFACGGIPKKNPLLMDIYANVLNKKITVIDSEYAPAIGAAILGAISGNAHATFDSAIQAMKEPVLYEVEPDPTKVERYQTLFEAYNELHDIHGYKKARIMREVSQLATAPRPE</sequence>
<dbReference type="OrthoDB" id="9805576at2"/>
<feature type="domain" description="Carbohydrate kinase FGGY C-terminal" evidence="9">
    <location>
        <begin position="285"/>
        <end position="481"/>
    </location>
</feature>
<dbReference type="CDD" id="cd07781">
    <property type="entry name" value="ASKHA_NBD_FGGY_L-RBK"/>
    <property type="match status" value="1"/>
</dbReference>
<gene>
    <name evidence="7 11" type="primary">araB</name>
    <name evidence="10" type="synonym">araB_1</name>
    <name evidence="11" type="ORF">NCTC12413_02358</name>
    <name evidence="10" type="ORF">SAR03_08920</name>
</gene>
<dbReference type="PANTHER" id="PTHR43435">
    <property type="entry name" value="RIBULOKINASE"/>
    <property type="match status" value="1"/>
</dbReference>
<comment type="catalytic activity">
    <reaction evidence="7">
        <text>D-ribulose + ATP = D-ribulose 5-phosphate + ADP + H(+)</text>
        <dbReference type="Rhea" id="RHEA:17601"/>
        <dbReference type="ChEBI" id="CHEBI:15378"/>
        <dbReference type="ChEBI" id="CHEBI:17173"/>
        <dbReference type="ChEBI" id="CHEBI:30616"/>
        <dbReference type="ChEBI" id="CHEBI:58121"/>
        <dbReference type="ChEBI" id="CHEBI:456216"/>
        <dbReference type="EC" id="2.7.1.16"/>
    </reaction>
</comment>
<evidence type="ECO:0000256" key="2">
    <source>
        <dbReference type="ARBA" id="ARBA00022741"/>
    </source>
</evidence>
<evidence type="ECO:0000256" key="4">
    <source>
        <dbReference type="ARBA" id="ARBA00022840"/>
    </source>
</evidence>
<evidence type="ECO:0000313" key="11">
    <source>
        <dbReference type="EMBL" id="SUJ26011.1"/>
    </source>
</evidence>
<keyword evidence="4 7" id="KW-0067">ATP-binding</keyword>
<keyword evidence="1 7" id="KW-0808">Transferase</keyword>
<comment type="catalytic activity">
    <reaction evidence="7">
        <text>L-ribulose + ATP = L-ribulose 5-phosphate + ADP + H(+)</text>
        <dbReference type="Rhea" id="RHEA:22072"/>
        <dbReference type="ChEBI" id="CHEBI:15378"/>
        <dbReference type="ChEBI" id="CHEBI:16880"/>
        <dbReference type="ChEBI" id="CHEBI:30616"/>
        <dbReference type="ChEBI" id="CHEBI:58226"/>
        <dbReference type="ChEBI" id="CHEBI:456216"/>
        <dbReference type="EC" id="2.7.1.16"/>
    </reaction>
</comment>
<dbReference type="HAMAP" id="MF_00520">
    <property type="entry name" value="Ribulokinase"/>
    <property type="match status" value="1"/>
</dbReference>
<reference evidence="11 12" key="1">
    <citation type="submission" date="2018-06" db="EMBL/GenBank/DDBJ databases">
        <authorList>
            <consortium name="Pathogen Informatics"/>
            <person name="Doyle S."/>
        </authorList>
    </citation>
    <scope>NUCLEOTIDE SEQUENCE [LARGE SCALE GENOMIC DNA]</scope>
    <source>
        <strain evidence="11 12">NCTC12413</strain>
    </source>
</reference>
<evidence type="ECO:0000259" key="8">
    <source>
        <dbReference type="Pfam" id="PF00370"/>
    </source>
</evidence>
<dbReference type="GO" id="GO:0019150">
    <property type="term" value="F:D-ribulokinase activity"/>
    <property type="evidence" value="ECO:0007669"/>
    <property type="project" value="TreeGrafter"/>
</dbReference>
<evidence type="ECO:0000313" key="10">
    <source>
        <dbReference type="EMBL" id="GEP99854.1"/>
    </source>
</evidence>
<comment type="similarity">
    <text evidence="7">Belongs to the ribulokinase family.</text>
</comment>
<dbReference type="InterPro" id="IPR005929">
    <property type="entry name" value="Ribulokinase"/>
</dbReference>
<evidence type="ECO:0000313" key="12">
    <source>
        <dbReference type="Proteomes" id="UP000254956"/>
    </source>
</evidence>
<dbReference type="PIRSF" id="PIRSF000538">
    <property type="entry name" value="GlpK"/>
    <property type="match status" value="1"/>
</dbReference>
<evidence type="ECO:0000256" key="5">
    <source>
        <dbReference type="ARBA" id="ARBA00022935"/>
    </source>
</evidence>
<dbReference type="SUPFAM" id="SSF53067">
    <property type="entry name" value="Actin-like ATPase domain"/>
    <property type="match status" value="2"/>
</dbReference>
<keyword evidence="6 7" id="KW-0119">Carbohydrate metabolism</keyword>
<evidence type="ECO:0000256" key="7">
    <source>
        <dbReference type="HAMAP-Rule" id="MF_00520"/>
    </source>
</evidence>
<evidence type="ECO:0000256" key="3">
    <source>
        <dbReference type="ARBA" id="ARBA00022777"/>
    </source>
</evidence>
<evidence type="ECO:0000313" key="13">
    <source>
        <dbReference type="Proteomes" id="UP000321598"/>
    </source>
</evidence>
<dbReference type="Proteomes" id="UP000321598">
    <property type="component" value="Unassembled WGS sequence"/>
</dbReference>
<dbReference type="STRING" id="1212545.SARL_03741"/>
<dbReference type="InterPro" id="IPR018485">
    <property type="entry name" value="FGGY_C"/>
</dbReference>
<dbReference type="InterPro" id="IPR018484">
    <property type="entry name" value="FGGY_N"/>
</dbReference>
<dbReference type="Gene3D" id="3.30.420.40">
    <property type="match status" value="2"/>
</dbReference>
<dbReference type="Proteomes" id="UP000254956">
    <property type="component" value="Unassembled WGS sequence"/>
</dbReference>
<dbReference type="AlphaFoldDB" id="A0A380CQ31"/>
<evidence type="ECO:0000256" key="6">
    <source>
        <dbReference type="ARBA" id="ARBA00023277"/>
    </source>
</evidence>
<organism evidence="11 12">
    <name type="scientific">Staphylococcus arlettae</name>
    <dbReference type="NCBI Taxonomy" id="29378"/>
    <lineage>
        <taxon>Bacteria</taxon>
        <taxon>Bacillati</taxon>
        <taxon>Bacillota</taxon>
        <taxon>Bacilli</taxon>
        <taxon>Bacillales</taxon>
        <taxon>Staphylococcaceae</taxon>
        <taxon>Staphylococcus</taxon>
    </lineage>
</organism>
<dbReference type="GO" id="GO:0008741">
    <property type="term" value="F:ribulokinase activity"/>
    <property type="evidence" value="ECO:0007669"/>
    <property type="project" value="UniProtKB-UniRule"/>
</dbReference>
<dbReference type="UniPathway" id="UPA00145">
    <property type="reaction ID" value="UER00566"/>
</dbReference>
<dbReference type="EMBL" id="UGZE01000001">
    <property type="protein sequence ID" value="SUJ26011.1"/>
    <property type="molecule type" value="Genomic_DNA"/>
</dbReference>
<name>A0A380CQ31_9STAP</name>
<dbReference type="PANTHER" id="PTHR43435:SF4">
    <property type="entry name" value="FGGY CARBOHYDRATE KINASE DOMAIN-CONTAINING PROTEIN"/>
    <property type="match status" value="1"/>
</dbReference>
<accession>A0A380CQ31</accession>
<evidence type="ECO:0000259" key="9">
    <source>
        <dbReference type="Pfam" id="PF02782"/>
    </source>
</evidence>
<protein>
    <recommendedName>
        <fullName evidence="7">Ribulokinase</fullName>
        <ecNumber evidence="7">2.7.1.16</ecNumber>
    </recommendedName>
</protein>
<dbReference type="EC" id="2.7.1.16" evidence="7"/>
<keyword evidence="5 7" id="KW-0054">Arabinose catabolism</keyword>
<proteinExistence type="inferred from homology"/>
<keyword evidence="13" id="KW-1185">Reference proteome</keyword>
<reference evidence="10 13" key="2">
    <citation type="submission" date="2019-07" db="EMBL/GenBank/DDBJ databases">
        <title>Whole genome shotgun sequence of Staphylococcus arlettae NBRC 109765.</title>
        <authorList>
            <person name="Hosoyama A."/>
            <person name="Uohara A."/>
            <person name="Ohji S."/>
            <person name="Ichikawa N."/>
        </authorList>
    </citation>
    <scope>NUCLEOTIDE SEQUENCE [LARGE SCALE GENOMIC DNA]</scope>
    <source>
        <strain evidence="10 13">NBRC 109765</strain>
    </source>
</reference>
<dbReference type="GO" id="GO:0005524">
    <property type="term" value="F:ATP binding"/>
    <property type="evidence" value="ECO:0007669"/>
    <property type="project" value="UniProtKB-KW"/>
</dbReference>
<dbReference type="EMBL" id="BKAV01000005">
    <property type="protein sequence ID" value="GEP99854.1"/>
    <property type="molecule type" value="Genomic_DNA"/>
</dbReference>
<dbReference type="Pfam" id="PF02782">
    <property type="entry name" value="FGGY_C"/>
    <property type="match status" value="1"/>
</dbReference>
<dbReference type="Pfam" id="PF00370">
    <property type="entry name" value="FGGY_N"/>
    <property type="match status" value="1"/>
</dbReference>
<evidence type="ECO:0000256" key="1">
    <source>
        <dbReference type="ARBA" id="ARBA00022679"/>
    </source>
</evidence>
<keyword evidence="3 7" id="KW-0418">Kinase</keyword>
<dbReference type="RefSeq" id="WP_103388441.1">
    <property type="nucleotide sequence ID" value="NZ_BKAV01000005.1"/>
</dbReference>